<dbReference type="EMBL" id="JAUQSY010000003">
    <property type="protein sequence ID" value="MDO7874140.1"/>
    <property type="molecule type" value="Genomic_DNA"/>
</dbReference>
<dbReference type="SUPFAM" id="SSF63829">
    <property type="entry name" value="Calcium-dependent phosphotriesterase"/>
    <property type="match status" value="1"/>
</dbReference>
<keyword evidence="1" id="KW-0732">Signal</keyword>
<evidence type="ECO:0000313" key="2">
    <source>
        <dbReference type="EMBL" id="MDO7874140.1"/>
    </source>
</evidence>
<name>A0ABT9B781_9BACT</name>
<dbReference type="InterPro" id="IPR013431">
    <property type="entry name" value="Delta_60_rpt"/>
</dbReference>
<dbReference type="Pfam" id="PF17164">
    <property type="entry name" value="DUF5122"/>
    <property type="match status" value="2"/>
</dbReference>
<reference evidence="2" key="1">
    <citation type="submission" date="2023-07" db="EMBL/GenBank/DDBJ databases">
        <authorList>
            <person name="Kim M.K."/>
        </authorList>
    </citation>
    <scope>NUCLEOTIDE SEQUENCE</scope>
    <source>
        <strain evidence="2">ASUV-10-1</strain>
    </source>
</reference>
<feature type="chain" id="PRO_5045802317" description="Delta-60 repeat domain-containing protein" evidence="1">
    <location>
        <begin position="28"/>
        <end position="177"/>
    </location>
</feature>
<dbReference type="Gene3D" id="2.80.10.50">
    <property type="match status" value="2"/>
</dbReference>
<dbReference type="RefSeq" id="WP_305005456.1">
    <property type="nucleotide sequence ID" value="NZ_JAUQSY010000003.1"/>
</dbReference>
<gene>
    <name evidence="2" type="ORF">Q5H93_05300</name>
</gene>
<comment type="caution">
    <text evidence="2">The sequence shown here is derived from an EMBL/GenBank/DDBJ whole genome shotgun (WGS) entry which is preliminary data.</text>
</comment>
<accession>A0ABT9B781</accession>
<protein>
    <recommendedName>
        <fullName evidence="4">Delta-60 repeat domain-containing protein</fullName>
    </recommendedName>
</protein>
<evidence type="ECO:0000313" key="3">
    <source>
        <dbReference type="Proteomes" id="UP001176429"/>
    </source>
</evidence>
<proteinExistence type="predicted"/>
<feature type="signal peptide" evidence="1">
    <location>
        <begin position="1"/>
        <end position="27"/>
    </location>
</feature>
<evidence type="ECO:0008006" key="4">
    <source>
        <dbReference type="Google" id="ProtNLM"/>
    </source>
</evidence>
<dbReference type="NCBIfam" id="TIGR02608">
    <property type="entry name" value="delta_60_rpt"/>
    <property type="match status" value="2"/>
</dbReference>
<dbReference type="Proteomes" id="UP001176429">
    <property type="component" value="Unassembled WGS sequence"/>
</dbReference>
<keyword evidence="3" id="KW-1185">Reference proteome</keyword>
<sequence>MMLPLPFRRRLAGLALLLTLLAPAAPAQVLDPTFRLQEPVRNFTSFNYITRAMAVQPDGRIVVSGAYDYLDGAITNTVRRLHADGTPDPSFRTQAGTGMIDNYATALAIQPGGKIIAVGQSMLYDGVLQGGIVRLNTDGTLDPSFNAGGDGFFTGVGAATCAAWPCSPTARCWWAAA</sequence>
<evidence type="ECO:0000256" key="1">
    <source>
        <dbReference type="SAM" id="SignalP"/>
    </source>
</evidence>
<organism evidence="2 3">
    <name type="scientific">Hymenobacter aranciens</name>
    <dbReference type="NCBI Taxonomy" id="3063996"/>
    <lineage>
        <taxon>Bacteria</taxon>
        <taxon>Pseudomonadati</taxon>
        <taxon>Bacteroidota</taxon>
        <taxon>Cytophagia</taxon>
        <taxon>Cytophagales</taxon>
        <taxon>Hymenobacteraceae</taxon>
        <taxon>Hymenobacter</taxon>
    </lineage>
</organism>